<dbReference type="EMBL" id="MAMP01000001">
    <property type="protein sequence ID" value="OES46571.1"/>
    <property type="molecule type" value="Genomic_DNA"/>
</dbReference>
<evidence type="ECO:0000313" key="4">
    <source>
        <dbReference type="EMBL" id="OES46571.1"/>
    </source>
</evidence>
<dbReference type="AlphaFoldDB" id="A0A1E7DU20"/>
<evidence type="ECO:0000259" key="3">
    <source>
        <dbReference type="Pfam" id="PF00149"/>
    </source>
</evidence>
<dbReference type="GO" id="GO:0046872">
    <property type="term" value="F:metal ion binding"/>
    <property type="evidence" value="ECO:0007669"/>
    <property type="project" value="UniProtKB-KW"/>
</dbReference>
<name>A0A1E7DU20_9BACI</name>
<dbReference type="GO" id="GO:0016020">
    <property type="term" value="C:membrane"/>
    <property type="evidence" value="ECO:0007669"/>
    <property type="project" value="GOC"/>
</dbReference>
<accession>A0A1E7DU20</accession>
<comment type="caution">
    <text evidence="4">The sequence shown here is derived from an EMBL/GenBank/DDBJ whole genome shotgun (WGS) entry which is preliminary data.</text>
</comment>
<dbReference type="InterPro" id="IPR051158">
    <property type="entry name" value="Metallophosphoesterase_sf"/>
</dbReference>
<dbReference type="InterPro" id="IPR004843">
    <property type="entry name" value="Calcineurin-like_PHP"/>
</dbReference>
<gene>
    <name evidence="4" type="ORF">BA724_00495</name>
</gene>
<evidence type="ECO:0000313" key="5">
    <source>
        <dbReference type="Proteomes" id="UP000095658"/>
    </source>
</evidence>
<dbReference type="Pfam" id="PF00149">
    <property type="entry name" value="Metallophos"/>
    <property type="match status" value="1"/>
</dbReference>
<dbReference type="STRING" id="1714016.BA724_00495"/>
<keyword evidence="1" id="KW-0479">Metal-binding</keyword>
<dbReference type="SUPFAM" id="SSF56300">
    <property type="entry name" value="Metallo-dependent phosphatases"/>
    <property type="match status" value="1"/>
</dbReference>
<dbReference type="PANTHER" id="PTHR31302:SF31">
    <property type="entry name" value="PHOSPHODIESTERASE YAEI"/>
    <property type="match status" value="1"/>
</dbReference>
<dbReference type="PANTHER" id="PTHR31302">
    <property type="entry name" value="TRANSMEMBRANE PROTEIN WITH METALLOPHOSPHOESTERASE DOMAIN-RELATED"/>
    <property type="match status" value="1"/>
</dbReference>
<protein>
    <submittedName>
        <fullName evidence="4">Phosphoesterase</fullName>
    </submittedName>
</protein>
<dbReference type="GO" id="GO:0009245">
    <property type="term" value="P:lipid A biosynthetic process"/>
    <property type="evidence" value="ECO:0007669"/>
    <property type="project" value="TreeGrafter"/>
</dbReference>
<proteinExistence type="predicted"/>
<dbReference type="InterPro" id="IPR029052">
    <property type="entry name" value="Metallo-depent_PP-like"/>
</dbReference>
<dbReference type="CDD" id="cd07385">
    <property type="entry name" value="MPP_YkuE_C"/>
    <property type="match status" value="1"/>
</dbReference>
<evidence type="ECO:0000256" key="1">
    <source>
        <dbReference type="ARBA" id="ARBA00022723"/>
    </source>
</evidence>
<keyword evidence="5" id="KW-1185">Reference proteome</keyword>
<organism evidence="4 5">
    <name type="scientific">Domibacillus iocasae</name>
    <dbReference type="NCBI Taxonomy" id="1714016"/>
    <lineage>
        <taxon>Bacteria</taxon>
        <taxon>Bacillati</taxon>
        <taxon>Bacillota</taxon>
        <taxon>Bacilli</taxon>
        <taxon>Bacillales</taxon>
        <taxon>Bacillaceae</taxon>
        <taxon>Domibacillus</taxon>
    </lineage>
</organism>
<evidence type="ECO:0000256" key="2">
    <source>
        <dbReference type="ARBA" id="ARBA00022801"/>
    </source>
</evidence>
<dbReference type="GO" id="GO:0008758">
    <property type="term" value="F:UDP-2,3-diacylglucosamine hydrolase activity"/>
    <property type="evidence" value="ECO:0007669"/>
    <property type="project" value="TreeGrafter"/>
</dbReference>
<keyword evidence="2" id="KW-0378">Hydrolase</keyword>
<dbReference type="Gene3D" id="3.60.21.10">
    <property type="match status" value="1"/>
</dbReference>
<feature type="domain" description="Calcineurin-like phosphoesterase" evidence="3">
    <location>
        <begin position="50"/>
        <end position="210"/>
    </location>
</feature>
<reference evidence="4 5" key="1">
    <citation type="submission" date="2016-06" db="EMBL/GenBank/DDBJ databases">
        <title>Domibacillus iocasae genome sequencing.</title>
        <authorList>
            <person name="Verma A."/>
            <person name="Pal Y."/>
            <person name="Ojha A.K."/>
            <person name="Krishnamurthi S."/>
        </authorList>
    </citation>
    <scope>NUCLEOTIDE SEQUENCE [LARGE SCALE GENOMIC DNA]</scope>
    <source>
        <strain evidence="4 5">DSM 29979</strain>
    </source>
</reference>
<dbReference type="RefSeq" id="WP_069936736.1">
    <property type="nucleotide sequence ID" value="NZ_MAMP01000001.1"/>
</dbReference>
<dbReference type="Proteomes" id="UP000095658">
    <property type="component" value="Unassembled WGS sequence"/>
</dbReference>
<sequence length="275" mass="31196">MKALRKKRFFIFLLFFILLIPFSYIQNNVLTVTDIPVESQNIPAGFDGYRIVQLSDLHSKSFGDQQQVLAEKVKAQRPDVLFFTGDLIDLRRGDEENGYTLMEEMMKIAPVYFVTGNHEWQVFEEKEKRLREMGVNVLRNESVTLQHEGDTINLIGIDDPLITETAEALQTAWKTMESTEQYTILLSHRPELFSLYADANMDLTFTGHAHGGQIRIPFVGGLFAPGQGFFPDYTAGAHTIDSSTMIVNRGLGNSMAPQRIFNRPEIVVTQLKSTQ</sequence>